<sequence>MKSLSKYIKFKFLNRQRKKTIGVMCILSSDQSVVSVLISLISGTTIIDGFEWDLSVCWGLPLIAHWSARSCTYLRERPKIKPWEMFPLVSGNRSLFAKFQLVISQYVKEFLTETHI</sequence>
<protein>
    <submittedName>
        <fullName evidence="2">Uncharacterized protein</fullName>
    </submittedName>
</protein>
<evidence type="ECO:0000313" key="1">
    <source>
        <dbReference type="Proteomes" id="UP000035680"/>
    </source>
</evidence>
<name>A0A0K0F6A9_STRVS</name>
<accession>A0A0K0F6A9</accession>
<reference evidence="2" key="2">
    <citation type="submission" date="2015-08" db="UniProtKB">
        <authorList>
            <consortium name="WormBaseParasite"/>
        </authorList>
    </citation>
    <scope>IDENTIFICATION</scope>
</reference>
<dbReference type="WBParaSite" id="SVE_0435300.1">
    <property type="protein sequence ID" value="SVE_0435300.1"/>
    <property type="gene ID" value="SVE_0435300"/>
</dbReference>
<keyword evidence="1" id="KW-1185">Reference proteome</keyword>
<organism evidence="1 2">
    <name type="scientific">Strongyloides venezuelensis</name>
    <name type="common">Threadworm</name>
    <dbReference type="NCBI Taxonomy" id="75913"/>
    <lineage>
        <taxon>Eukaryota</taxon>
        <taxon>Metazoa</taxon>
        <taxon>Ecdysozoa</taxon>
        <taxon>Nematoda</taxon>
        <taxon>Chromadorea</taxon>
        <taxon>Rhabditida</taxon>
        <taxon>Tylenchina</taxon>
        <taxon>Panagrolaimomorpha</taxon>
        <taxon>Strongyloidoidea</taxon>
        <taxon>Strongyloididae</taxon>
        <taxon>Strongyloides</taxon>
    </lineage>
</organism>
<evidence type="ECO:0000313" key="2">
    <source>
        <dbReference type="WBParaSite" id="SVE_0435300.1"/>
    </source>
</evidence>
<reference evidence="1" key="1">
    <citation type="submission" date="2014-07" db="EMBL/GenBank/DDBJ databases">
        <authorList>
            <person name="Martin A.A"/>
            <person name="De Silva N."/>
        </authorList>
    </citation>
    <scope>NUCLEOTIDE SEQUENCE</scope>
</reference>
<dbReference type="Proteomes" id="UP000035680">
    <property type="component" value="Unassembled WGS sequence"/>
</dbReference>
<dbReference type="AlphaFoldDB" id="A0A0K0F6A9"/>
<proteinExistence type="predicted"/>